<protein>
    <recommendedName>
        <fullName evidence="12">Mitochondrial carrier</fullName>
    </recommendedName>
</protein>
<proteinExistence type="inferred from homology"/>
<keyword evidence="9" id="KW-0472">Membrane</keyword>
<reference evidence="10 11" key="1">
    <citation type="journal article" date="2019" name="Nat. Ecol. Evol.">
        <title>Megaphylogeny resolves global patterns of mushroom evolution.</title>
        <authorList>
            <person name="Varga T."/>
            <person name="Krizsan K."/>
            <person name="Foldi C."/>
            <person name="Dima B."/>
            <person name="Sanchez-Garcia M."/>
            <person name="Sanchez-Ramirez S."/>
            <person name="Szollosi G.J."/>
            <person name="Szarkandi J.G."/>
            <person name="Papp V."/>
            <person name="Albert L."/>
            <person name="Andreopoulos W."/>
            <person name="Angelini C."/>
            <person name="Antonin V."/>
            <person name="Barry K.W."/>
            <person name="Bougher N.L."/>
            <person name="Buchanan P."/>
            <person name="Buyck B."/>
            <person name="Bense V."/>
            <person name="Catcheside P."/>
            <person name="Chovatia M."/>
            <person name="Cooper J."/>
            <person name="Damon W."/>
            <person name="Desjardin D."/>
            <person name="Finy P."/>
            <person name="Geml J."/>
            <person name="Haridas S."/>
            <person name="Hughes K."/>
            <person name="Justo A."/>
            <person name="Karasinski D."/>
            <person name="Kautmanova I."/>
            <person name="Kiss B."/>
            <person name="Kocsube S."/>
            <person name="Kotiranta H."/>
            <person name="LaButti K.M."/>
            <person name="Lechner B.E."/>
            <person name="Liimatainen K."/>
            <person name="Lipzen A."/>
            <person name="Lukacs Z."/>
            <person name="Mihaltcheva S."/>
            <person name="Morgado L.N."/>
            <person name="Niskanen T."/>
            <person name="Noordeloos M.E."/>
            <person name="Ohm R.A."/>
            <person name="Ortiz-Santana B."/>
            <person name="Ovrebo C."/>
            <person name="Racz N."/>
            <person name="Riley R."/>
            <person name="Savchenko A."/>
            <person name="Shiryaev A."/>
            <person name="Soop K."/>
            <person name="Spirin V."/>
            <person name="Szebenyi C."/>
            <person name="Tomsovsky M."/>
            <person name="Tulloss R.E."/>
            <person name="Uehling J."/>
            <person name="Grigoriev I.V."/>
            <person name="Vagvolgyi C."/>
            <person name="Papp T."/>
            <person name="Martin F.M."/>
            <person name="Miettinen O."/>
            <person name="Hibbett D.S."/>
            <person name="Nagy L.G."/>
        </authorList>
    </citation>
    <scope>NUCLEOTIDE SEQUENCE [LARGE SCALE GENOMIC DNA]</scope>
    <source>
        <strain evidence="10 11">CBS 962.96</strain>
    </source>
</reference>
<evidence type="ECO:0000256" key="2">
    <source>
        <dbReference type="ARBA" id="ARBA00006375"/>
    </source>
</evidence>
<evidence type="ECO:0000313" key="11">
    <source>
        <dbReference type="Proteomes" id="UP000297245"/>
    </source>
</evidence>
<keyword evidence="4" id="KW-0812">Transmembrane</keyword>
<keyword evidence="11" id="KW-1185">Reference proteome</keyword>
<dbReference type="Proteomes" id="UP000297245">
    <property type="component" value="Unassembled WGS sequence"/>
</dbReference>
<dbReference type="InterPro" id="IPR044677">
    <property type="entry name" value="SLC25A3/Pic2/Mir1-like"/>
</dbReference>
<dbReference type="GO" id="GO:0005315">
    <property type="term" value="F:phosphate transmembrane transporter activity"/>
    <property type="evidence" value="ECO:0007669"/>
    <property type="project" value="InterPro"/>
</dbReference>
<evidence type="ECO:0000256" key="5">
    <source>
        <dbReference type="ARBA" id="ARBA00022737"/>
    </source>
</evidence>
<dbReference type="Gene3D" id="1.50.40.10">
    <property type="entry name" value="Mitochondrial carrier domain"/>
    <property type="match status" value="1"/>
</dbReference>
<dbReference type="GO" id="GO:1990547">
    <property type="term" value="P:mitochondrial phosphate ion transmembrane transport"/>
    <property type="evidence" value="ECO:0007669"/>
    <property type="project" value="InterPro"/>
</dbReference>
<keyword evidence="3" id="KW-0813">Transport</keyword>
<gene>
    <name evidence="10" type="ORF">K435DRAFT_805177</name>
</gene>
<evidence type="ECO:0000256" key="3">
    <source>
        <dbReference type="ARBA" id="ARBA00022448"/>
    </source>
</evidence>
<evidence type="ECO:0008006" key="12">
    <source>
        <dbReference type="Google" id="ProtNLM"/>
    </source>
</evidence>
<sequence>MSNAWVLVEKEGTTGILKGVGPTLLGSSFQGMVKRSQPSTKGQYGWQLRLLRKPPRTSHFVLSKVKIQTSPSGTFPTSFGAALARLMRDLKIETRYPFGSLVPFWSRQIAFHPYIREFWIPHTMAKFYIFFESIVQLFYTHDFTEPKDNYSKPTQLGITFASGCIAGVVSALVSHPADSLVLLQGRVENEGKSIGKTVEEVSLVSLQGRVENEGKSIGKIVEEVSLVSLQGRVENEGKSIGKTVEEFSLISLQGRVENEGKSIGKIVEEVSLVSLQGRVENEGKSIGKTVEEVSLVSLQGRVENEGKSIGKIVEELGFTRLMTKGLGTRFIMFGTLTEFQ</sequence>
<evidence type="ECO:0000256" key="4">
    <source>
        <dbReference type="ARBA" id="ARBA00022692"/>
    </source>
</evidence>
<dbReference type="EMBL" id="ML179503">
    <property type="protein sequence ID" value="THU86316.1"/>
    <property type="molecule type" value="Genomic_DNA"/>
</dbReference>
<dbReference type="OrthoDB" id="427452at2759"/>
<evidence type="ECO:0000256" key="1">
    <source>
        <dbReference type="ARBA" id="ARBA00004448"/>
    </source>
</evidence>
<dbReference type="GO" id="GO:0005743">
    <property type="term" value="C:mitochondrial inner membrane"/>
    <property type="evidence" value="ECO:0007669"/>
    <property type="project" value="UniProtKB-SubCell"/>
</dbReference>
<dbReference type="InterPro" id="IPR023395">
    <property type="entry name" value="MCP_dom_sf"/>
</dbReference>
<name>A0A4S8LBR0_DENBC</name>
<evidence type="ECO:0000256" key="9">
    <source>
        <dbReference type="ARBA" id="ARBA00023136"/>
    </source>
</evidence>
<keyword evidence="8" id="KW-0496">Mitochondrion</keyword>
<comment type="subcellular location">
    <subcellularLocation>
        <location evidence="1">Mitochondrion inner membrane</location>
        <topology evidence="1">Multi-pass membrane protein</topology>
    </subcellularLocation>
</comment>
<keyword evidence="7" id="KW-1133">Transmembrane helix</keyword>
<keyword evidence="5" id="KW-0677">Repeat</keyword>
<dbReference type="SUPFAM" id="SSF103506">
    <property type="entry name" value="Mitochondrial carrier"/>
    <property type="match status" value="1"/>
</dbReference>
<evidence type="ECO:0000313" key="10">
    <source>
        <dbReference type="EMBL" id="THU86316.1"/>
    </source>
</evidence>
<organism evidence="10 11">
    <name type="scientific">Dendrothele bispora (strain CBS 962.96)</name>
    <dbReference type="NCBI Taxonomy" id="1314807"/>
    <lineage>
        <taxon>Eukaryota</taxon>
        <taxon>Fungi</taxon>
        <taxon>Dikarya</taxon>
        <taxon>Basidiomycota</taxon>
        <taxon>Agaricomycotina</taxon>
        <taxon>Agaricomycetes</taxon>
        <taxon>Agaricomycetidae</taxon>
        <taxon>Agaricales</taxon>
        <taxon>Agaricales incertae sedis</taxon>
        <taxon>Dendrothele</taxon>
    </lineage>
</organism>
<dbReference type="PANTHER" id="PTHR45671:SF10">
    <property type="entry name" value="SOLUTE CARRIER FAMILY 25 MEMBER 3"/>
    <property type="match status" value="1"/>
</dbReference>
<dbReference type="PANTHER" id="PTHR45671">
    <property type="entry name" value="SOLUTE CARRIER FAMILY 25 (MITOCHONDRIAL CARRIER PHOSPHATE CARRIER), MEMBER 3, LIKE-RELATED-RELATED"/>
    <property type="match status" value="1"/>
</dbReference>
<evidence type="ECO:0000256" key="6">
    <source>
        <dbReference type="ARBA" id="ARBA00022792"/>
    </source>
</evidence>
<evidence type="ECO:0000256" key="7">
    <source>
        <dbReference type="ARBA" id="ARBA00022989"/>
    </source>
</evidence>
<comment type="similarity">
    <text evidence="2">Belongs to the mitochondrial carrier (TC 2.A.29) family.</text>
</comment>
<accession>A0A4S8LBR0</accession>
<dbReference type="AlphaFoldDB" id="A0A4S8LBR0"/>
<evidence type="ECO:0000256" key="8">
    <source>
        <dbReference type="ARBA" id="ARBA00023128"/>
    </source>
</evidence>
<keyword evidence="6" id="KW-0999">Mitochondrion inner membrane</keyword>